<dbReference type="eggNOG" id="COG1669">
    <property type="taxonomic scope" value="Bacteria"/>
</dbReference>
<dbReference type="HOGENOM" id="CLU_130257_1_0_7"/>
<proteinExistence type="predicted"/>
<dbReference type="PANTHER" id="PTHR43852">
    <property type="entry name" value="NUCLEOTIDYLTRANSFERASE"/>
    <property type="match status" value="1"/>
</dbReference>
<dbReference type="InterPro" id="IPR052930">
    <property type="entry name" value="TA_antitoxin_MntA"/>
</dbReference>
<dbReference type="KEGG" id="gem:GM21_1252"/>
<dbReference type="CDD" id="cd05403">
    <property type="entry name" value="NT_KNTase_like"/>
    <property type="match status" value="1"/>
</dbReference>
<feature type="domain" description="Polymerase beta nucleotidyltransferase" evidence="1">
    <location>
        <begin position="8"/>
        <end position="99"/>
    </location>
</feature>
<dbReference type="InterPro" id="IPR041633">
    <property type="entry name" value="Polbeta"/>
</dbReference>
<evidence type="ECO:0000259" key="1">
    <source>
        <dbReference type="Pfam" id="PF18765"/>
    </source>
</evidence>
<dbReference type="Gene3D" id="3.30.460.10">
    <property type="entry name" value="Beta Polymerase, domain 2"/>
    <property type="match status" value="1"/>
</dbReference>
<accession>C6E3P8</accession>
<protein>
    <submittedName>
        <fullName evidence="2">DNA polymerase beta domain protein region</fullName>
    </submittedName>
</protein>
<dbReference type="NCBIfam" id="NF047752">
    <property type="entry name" value="MntA_antitoxin"/>
    <property type="match status" value="1"/>
</dbReference>
<dbReference type="InterPro" id="IPR043519">
    <property type="entry name" value="NT_sf"/>
</dbReference>
<gene>
    <name evidence="2" type="ordered locus">GM21_1252</name>
</gene>
<evidence type="ECO:0000313" key="2">
    <source>
        <dbReference type="EMBL" id="ACT17313.1"/>
    </source>
</evidence>
<dbReference type="Pfam" id="PF18765">
    <property type="entry name" value="Polbeta"/>
    <property type="match status" value="1"/>
</dbReference>
<sequence>MDDMKTAIDAILNHHPTVQAIYLFGSYATENERVDSDVDIALLLRPDESKKAGSLCQSPLQLELERLLNRNVDLINLRNVSTVLQKEVIFADRRIYDGDIKAADEFEMLTLSLYQKLNEERAGILVDAVVERFHQV</sequence>
<organism evidence="2">
    <name type="scientific">Geobacter sp. (strain M21)</name>
    <dbReference type="NCBI Taxonomy" id="443144"/>
    <lineage>
        <taxon>Bacteria</taxon>
        <taxon>Pseudomonadati</taxon>
        <taxon>Thermodesulfobacteriota</taxon>
        <taxon>Desulfuromonadia</taxon>
        <taxon>Geobacterales</taxon>
        <taxon>Geobacteraceae</taxon>
        <taxon>Geobacter</taxon>
    </lineage>
</organism>
<dbReference type="PANTHER" id="PTHR43852:SF2">
    <property type="entry name" value="PROTEIN ADENYLYLTRANSFERASE MNTA"/>
    <property type="match status" value="1"/>
</dbReference>
<dbReference type="EMBL" id="CP001661">
    <property type="protein sequence ID" value="ACT17313.1"/>
    <property type="molecule type" value="Genomic_DNA"/>
</dbReference>
<dbReference type="AlphaFoldDB" id="C6E3P8"/>
<dbReference type="STRING" id="443144.GM21_1252"/>
<dbReference type="SUPFAM" id="SSF81301">
    <property type="entry name" value="Nucleotidyltransferase"/>
    <property type="match status" value="1"/>
</dbReference>
<reference evidence="2" key="1">
    <citation type="submission" date="2009-07" db="EMBL/GenBank/DDBJ databases">
        <title>Complete sequence of Geobacter sp. M21.</title>
        <authorList>
            <consortium name="US DOE Joint Genome Institute"/>
            <person name="Lucas S."/>
            <person name="Copeland A."/>
            <person name="Lapidus A."/>
            <person name="Glavina del Rio T."/>
            <person name="Dalin E."/>
            <person name="Tice H."/>
            <person name="Bruce D."/>
            <person name="Goodwin L."/>
            <person name="Pitluck S."/>
            <person name="Saunders E."/>
            <person name="Brettin T."/>
            <person name="Detter J.C."/>
            <person name="Han C."/>
            <person name="Larimer F."/>
            <person name="Land M."/>
            <person name="Hauser L."/>
            <person name="Kyrpides N."/>
            <person name="Ovchinnikova G."/>
            <person name="Lovley D."/>
        </authorList>
    </citation>
    <scope>NUCLEOTIDE SEQUENCE [LARGE SCALE GENOMIC DNA]</scope>
    <source>
        <strain evidence="2">M21</strain>
    </source>
</reference>
<name>C6E3P8_GEOSM</name>